<evidence type="ECO:0000256" key="2">
    <source>
        <dbReference type="ARBA" id="ARBA00007317"/>
    </source>
</evidence>
<evidence type="ECO:0000256" key="6">
    <source>
        <dbReference type="SAM" id="MobiDB-lite"/>
    </source>
</evidence>
<dbReference type="Proteomes" id="UP001596296">
    <property type="component" value="Unassembled WGS sequence"/>
</dbReference>
<dbReference type="PROSITE" id="PS51826">
    <property type="entry name" value="PSBD"/>
    <property type="match status" value="2"/>
</dbReference>
<dbReference type="Gene3D" id="4.10.320.10">
    <property type="entry name" value="E3-binding domain"/>
    <property type="match status" value="1"/>
</dbReference>
<dbReference type="PANTHER" id="PTHR43178">
    <property type="entry name" value="DIHYDROLIPOAMIDE ACETYLTRANSFERASE COMPONENT OF PYRUVATE DEHYDROGENASE COMPLEX"/>
    <property type="match status" value="1"/>
</dbReference>
<keyword evidence="3 9" id="KW-0808">Transferase</keyword>
<comment type="caution">
    <text evidence="9">The sequence shown here is derived from an EMBL/GenBank/DDBJ whole genome shotgun (WGS) entry which is preliminary data.</text>
</comment>
<dbReference type="Gene3D" id="3.30.559.10">
    <property type="entry name" value="Chloramphenicol acetyltransferase-like domain"/>
    <property type="match status" value="1"/>
</dbReference>
<dbReference type="InterPro" id="IPR050743">
    <property type="entry name" value="2-oxoacid_DH_E2_comp"/>
</dbReference>
<feature type="compositionally biased region" description="Low complexity" evidence="6">
    <location>
        <begin position="187"/>
        <end position="197"/>
    </location>
</feature>
<keyword evidence="10" id="KW-1185">Reference proteome</keyword>
<evidence type="ECO:0000256" key="5">
    <source>
        <dbReference type="ARBA" id="ARBA00023315"/>
    </source>
</evidence>
<evidence type="ECO:0000313" key="10">
    <source>
        <dbReference type="Proteomes" id="UP001596296"/>
    </source>
</evidence>
<feature type="compositionally biased region" description="Low complexity" evidence="6">
    <location>
        <begin position="91"/>
        <end position="105"/>
    </location>
</feature>
<dbReference type="CDD" id="cd06849">
    <property type="entry name" value="lipoyl_domain"/>
    <property type="match status" value="1"/>
</dbReference>
<dbReference type="InterPro" id="IPR004167">
    <property type="entry name" value="PSBD"/>
</dbReference>
<feature type="region of interest" description="Disordered" evidence="6">
    <location>
        <begin position="275"/>
        <end position="330"/>
    </location>
</feature>
<feature type="region of interest" description="Disordered" evidence="6">
    <location>
        <begin position="63"/>
        <end position="210"/>
    </location>
</feature>
<dbReference type="Pfam" id="PF00364">
    <property type="entry name" value="Biotin_lipoyl"/>
    <property type="match status" value="1"/>
</dbReference>
<dbReference type="SUPFAM" id="SSF52777">
    <property type="entry name" value="CoA-dependent acyltransferases"/>
    <property type="match status" value="1"/>
</dbReference>
<keyword evidence="4" id="KW-0450">Lipoyl</keyword>
<dbReference type="InterPro" id="IPR001078">
    <property type="entry name" value="2-oxoacid_DH_actylTfrase"/>
</dbReference>
<dbReference type="SUPFAM" id="SSF51230">
    <property type="entry name" value="Single hybrid motif"/>
    <property type="match status" value="1"/>
</dbReference>
<dbReference type="Gene3D" id="2.40.50.100">
    <property type="match status" value="1"/>
</dbReference>
<dbReference type="EMBL" id="JBHSXL010000003">
    <property type="protein sequence ID" value="MFC6891621.1"/>
    <property type="molecule type" value="Genomic_DNA"/>
</dbReference>
<dbReference type="InterPro" id="IPR000089">
    <property type="entry name" value="Biotin_lipoyl"/>
</dbReference>
<organism evidence="9 10">
    <name type="scientific">Halopenitus salinus</name>
    <dbReference type="NCBI Taxonomy" id="1198295"/>
    <lineage>
        <taxon>Archaea</taxon>
        <taxon>Methanobacteriati</taxon>
        <taxon>Methanobacteriota</taxon>
        <taxon>Stenosarchaea group</taxon>
        <taxon>Halobacteria</taxon>
        <taxon>Halobacteriales</taxon>
        <taxon>Haloferacaceae</taxon>
        <taxon>Halopenitus</taxon>
    </lineage>
</organism>
<evidence type="ECO:0000259" key="7">
    <source>
        <dbReference type="PROSITE" id="PS50968"/>
    </source>
</evidence>
<dbReference type="InterPro" id="IPR011053">
    <property type="entry name" value="Single_hybrid_motif"/>
</dbReference>
<evidence type="ECO:0000313" key="9">
    <source>
        <dbReference type="EMBL" id="MFC6891621.1"/>
    </source>
</evidence>
<dbReference type="AlphaFoldDB" id="A0ABD5UU27"/>
<dbReference type="GO" id="GO:0016746">
    <property type="term" value="F:acyltransferase activity"/>
    <property type="evidence" value="ECO:0007669"/>
    <property type="project" value="UniProtKB-KW"/>
</dbReference>
<dbReference type="InterPro" id="IPR023213">
    <property type="entry name" value="CAT-like_dom_sf"/>
</dbReference>
<evidence type="ECO:0000256" key="4">
    <source>
        <dbReference type="ARBA" id="ARBA00022823"/>
    </source>
</evidence>
<dbReference type="InterPro" id="IPR036625">
    <property type="entry name" value="E3-bd_dom_sf"/>
</dbReference>
<accession>A0ABD5UU27</accession>
<comment type="cofactor">
    <cofactor evidence="1">
        <name>(R)-lipoate</name>
        <dbReference type="ChEBI" id="CHEBI:83088"/>
    </cofactor>
</comment>
<protein>
    <submittedName>
        <fullName evidence="9">Dihydrolipoamide acetyltransferase family protein</fullName>
        <ecNumber evidence="9">2.3.1.-</ecNumber>
    </submittedName>
</protein>
<feature type="domain" description="Peripheral subunit-binding (PSBD)" evidence="8">
    <location>
        <begin position="228"/>
        <end position="265"/>
    </location>
</feature>
<proteinExistence type="inferred from homology"/>
<evidence type="ECO:0000256" key="1">
    <source>
        <dbReference type="ARBA" id="ARBA00001938"/>
    </source>
</evidence>
<dbReference type="PROSITE" id="PS50968">
    <property type="entry name" value="BIOTINYL_LIPOYL"/>
    <property type="match status" value="1"/>
</dbReference>
<reference evidence="9 10" key="1">
    <citation type="journal article" date="2019" name="Int. J. Syst. Evol. Microbiol.">
        <title>The Global Catalogue of Microorganisms (GCM) 10K type strain sequencing project: providing services to taxonomists for standard genome sequencing and annotation.</title>
        <authorList>
            <consortium name="The Broad Institute Genomics Platform"/>
            <consortium name="The Broad Institute Genome Sequencing Center for Infectious Disease"/>
            <person name="Wu L."/>
            <person name="Ma J."/>
        </authorList>
    </citation>
    <scope>NUCLEOTIDE SEQUENCE [LARGE SCALE GENOMIC DNA]</scope>
    <source>
        <strain evidence="9 10">SKJ47</strain>
    </source>
</reference>
<evidence type="ECO:0000259" key="8">
    <source>
        <dbReference type="PROSITE" id="PS51826"/>
    </source>
</evidence>
<dbReference type="Pfam" id="PF00198">
    <property type="entry name" value="2-oxoacid_dh"/>
    <property type="match status" value="1"/>
</dbReference>
<name>A0ABD5UU27_9EURY</name>
<dbReference type="PANTHER" id="PTHR43178:SF5">
    <property type="entry name" value="LIPOAMIDE ACYLTRANSFERASE COMPONENT OF BRANCHED-CHAIN ALPHA-KETO ACID DEHYDROGENASE COMPLEX, MITOCHONDRIAL"/>
    <property type="match status" value="1"/>
</dbReference>
<sequence length="560" mass="58115">MYTITLPKSGKTVEEGTILEWHAEVGDPVEEGDPVLSFESEKMSSEIAAEADGVLLERLVEEGETVSVGTELGYVGDPGELTEEARSEATSAGESADEGSTAEGGATTGSGGEPESSPDPSPSPASSRESAVTRRVEPGTYRSTPSARRAAREANVDPDAVAAATGAKHLTRDHVEAYLEGGGDGAEAGAEGSVADATSGERASEPAILDETELEVEPVANPTDADALATPWARVLASNHGVSIAAVAEDAGTDRVRAADVEAYLDRTLDEPVGTAEAGAVTDGTAGSAADGTPGSAVEGATAETESAGAGTGVEEPDEGPAIEREDPLAGTAGVMFERMSRVTNEYASTTTVARVDVTDLLGLYDRLSAAWDATVEDDADGNGGAPLSLTAFVIRAVGRTLPRYDVLNAEVTDDESLRVYEDVNVGIAVNTDDGLLVPTIYDADDRPVRDLSREIDRLAEGARTRSLERSDLENGTFTVSNAGSLGAYINTPQINPPQTAILGMCTIFEEAGVVDGEVEPREMMHLTLTYDHRVVEGATAVGFLQEVKSLLESPESLLS</sequence>
<evidence type="ECO:0000256" key="3">
    <source>
        <dbReference type="ARBA" id="ARBA00022679"/>
    </source>
</evidence>
<feature type="domain" description="Lipoyl-binding" evidence="7">
    <location>
        <begin position="1"/>
        <end position="76"/>
    </location>
</feature>
<keyword evidence="5 9" id="KW-0012">Acyltransferase</keyword>
<comment type="similarity">
    <text evidence="2">Belongs to the 2-oxoacid dehydrogenase family.</text>
</comment>
<feature type="compositionally biased region" description="Low complexity" evidence="6">
    <location>
        <begin position="295"/>
        <end position="309"/>
    </location>
</feature>
<dbReference type="EC" id="2.3.1.-" evidence="9"/>
<feature type="domain" description="Peripheral subunit-binding (PSBD)" evidence="8">
    <location>
        <begin position="142"/>
        <end position="179"/>
    </location>
</feature>
<dbReference type="RefSeq" id="WP_379740204.1">
    <property type="nucleotide sequence ID" value="NZ_JBHSVN010000001.1"/>
</dbReference>
<gene>
    <name evidence="9" type="ORF">ACFQE9_03175</name>
</gene>